<feature type="compositionally biased region" description="Basic residues" evidence="1">
    <location>
        <begin position="90"/>
        <end position="103"/>
    </location>
</feature>
<gene>
    <name evidence="2" type="ORF">FB45DRAFT_1037939</name>
</gene>
<feature type="compositionally biased region" description="Acidic residues" evidence="1">
    <location>
        <begin position="462"/>
        <end position="480"/>
    </location>
</feature>
<feature type="compositionally biased region" description="Low complexity" evidence="1">
    <location>
        <begin position="80"/>
        <end position="89"/>
    </location>
</feature>
<reference evidence="2" key="1">
    <citation type="submission" date="2023-03" db="EMBL/GenBank/DDBJ databases">
        <title>Massive genome expansion in bonnet fungi (Mycena s.s.) driven by repeated elements and novel gene families across ecological guilds.</title>
        <authorList>
            <consortium name="Lawrence Berkeley National Laboratory"/>
            <person name="Harder C.B."/>
            <person name="Miyauchi S."/>
            <person name="Viragh M."/>
            <person name="Kuo A."/>
            <person name="Thoen E."/>
            <person name="Andreopoulos B."/>
            <person name="Lu D."/>
            <person name="Skrede I."/>
            <person name="Drula E."/>
            <person name="Henrissat B."/>
            <person name="Morin E."/>
            <person name="Kohler A."/>
            <person name="Barry K."/>
            <person name="LaButti K."/>
            <person name="Morin E."/>
            <person name="Salamov A."/>
            <person name="Lipzen A."/>
            <person name="Mereny Z."/>
            <person name="Hegedus B."/>
            <person name="Baldrian P."/>
            <person name="Stursova M."/>
            <person name="Weitz H."/>
            <person name="Taylor A."/>
            <person name="Grigoriev I.V."/>
            <person name="Nagy L.G."/>
            <person name="Martin F."/>
            <person name="Kauserud H."/>
        </authorList>
    </citation>
    <scope>NUCLEOTIDE SEQUENCE</scope>
    <source>
        <strain evidence="2">9284</strain>
    </source>
</reference>
<dbReference type="Proteomes" id="UP001221142">
    <property type="component" value="Unassembled WGS sequence"/>
</dbReference>
<organism evidence="2 3">
    <name type="scientific">Roridomyces roridus</name>
    <dbReference type="NCBI Taxonomy" id="1738132"/>
    <lineage>
        <taxon>Eukaryota</taxon>
        <taxon>Fungi</taxon>
        <taxon>Dikarya</taxon>
        <taxon>Basidiomycota</taxon>
        <taxon>Agaricomycotina</taxon>
        <taxon>Agaricomycetes</taxon>
        <taxon>Agaricomycetidae</taxon>
        <taxon>Agaricales</taxon>
        <taxon>Marasmiineae</taxon>
        <taxon>Mycenaceae</taxon>
        <taxon>Roridomyces</taxon>
    </lineage>
</organism>
<protein>
    <submittedName>
        <fullName evidence="2">Uncharacterized protein</fullName>
    </submittedName>
</protein>
<sequence length="491" mass="53716">MLHPFDATTAPNLDQASIGPPIVCQHYDLQEALVFENNARIEREDSGVVPEGEDVDLDYPPHASSVPNAPVVPPPPPTKPARVSASAKSNSRKRDKARSKRQAAARAKEESIEPPAPHPRVLHKAATSSPINLAFAAANFRAAQPRWTGLPGTPNHPLFVHARDAAYLKEHLQYADWQGEKTHPLLDKHGHVIGVLVAPPLPGESWAPILQAANKAVRDAREEMSFPDAAHHHRRAFDEGQGFPFESAGMAFGGGRREPGNVKPSSVKNGRAMDKMLANDAIRRTCTYPIGPLQALCSPIFRSYHRTKRSLLARQPGLRPLFPKSPFAAITANLGPCSVSPPHVDHGNKADGMCCISALGEFDPDKGGHLVLWEYNLLDGEERYSLIQYSAGGLFRWVENGYQSDLAWAAAASEEDVAAREKARQARWASALKNYSLWKDVKTGNYTGRARVEVWAEAEAGDISDLTDAESEGDDGDEQEQQPLRKKLRVA</sequence>
<feature type="region of interest" description="Disordered" evidence="1">
    <location>
        <begin position="462"/>
        <end position="491"/>
    </location>
</feature>
<feature type="region of interest" description="Disordered" evidence="1">
    <location>
        <begin position="44"/>
        <end position="122"/>
    </location>
</feature>
<evidence type="ECO:0000313" key="3">
    <source>
        <dbReference type="Proteomes" id="UP001221142"/>
    </source>
</evidence>
<dbReference type="AlphaFoldDB" id="A0AAD7B4F9"/>
<evidence type="ECO:0000256" key="1">
    <source>
        <dbReference type="SAM" id="MobiDB-lite"/>
    </source>
</evidence>
<dbReference type="EMBL" id="JARKIF010000035">
    <property type="protein sequence ID" value="KAJ7610367.1"/>
    <property type="molecule type" value="Genomic_DNA"/>
</dbReference>
<comment type="caution">
    <text evidence="2">The sequence shown here is derived from an EMBL/GenBank/DDBJ whole genome shotgun (WGS) entry which is preliminary data.</text>
</comment>
<keyword evidence="3" id="KW-1185">Reference proteome</keyword>
<feature type="compositionally biased region" description="Pro residues" evidence="1">
    <location>
        <begin position="70"/>
        <end position="79"/>
    </location>
</feature>
<proteinExistence type="predicted"/>
<evidence type="ECO:0000313" key="2">
    <source>
        <dbReference type="EMBL" id="KAJ7610367.1"/>
    </source>
</evidence>
<name>A0AAD7B4F9_9AGAR</name>
<accession>A0AAD7B4F9</accession>
<feature type="compositionally biased region" description="Low complexity" evidence="1">
    <location>
        <begin position="60"/>
        <end position="69"/>
    </location>
</feature>